<feature type="binding site" description="axial binding residue" evidence="9">
    <location>
        <position position="39"/>
    </location>
    <ligand>
        <name>heme b</name>
        <dbReference type="ChEBI" id="CHEBI:60344"/>
    </ligand>
    <ligandPart>
        <name>Fe</name>
        <dbReference type="ChEBI" id="CHEBI:18248"/>
    </ligandPart>
</feature>
<keyword evidence="4" id="KW-0349">Heme</keyword>
<dbReference type="PROSITE" id="PS50873">
    <property type="entry name" value="PEROXIDASE_4"/>
    <property type="match status" value="1"/>
</dbReference>
<comment type="cofactor">
    <cofactor evidence="9">
        <name>heme b</name>
        <dbReference type="ChEBI" id="CHEBI:60344"/>
    </cofactor>
    <text evidence="9">Binds 1 heme b (iron(II)-protoporphyrin IX) group per subunit.</text>
</comment>
<dbReference type="InterPro" id="IPR000823">
    <property type="entry name" value="Peroxidase_pln"/>
</dbReference>
<dbReference type="SUPFAM" id="SSF48113">
    <property type="entry name" value="Heme-dependent peroxidases"/>
    <property type="match status" value="1"/>
</dbReference>
<dbReference type="GO" id="GO:0046872">
    <property type="term" value="F:metal ion binding"/>
    <property type="evidence" value="ECO:0007669"/>
    <property type="project" value="UniProtKB-KW"/>
</dbReference>
<keyword evidence="6" id="KW-0560">Oxidoreductase</keyword>
<comment type="cofactor">
    <cofactor evidence="9">
        <name>Ca(2+)</name>
        <dbReference type="ChEBI" id="CHEBI:29108"/>
    </cofactor>
    <text evidence="9">Binds 2 calcium ions per subunit.</text>
</comment>
<dbReference type="PANTHER" id="PTHR31517">
    <property type="match status" value="1"/>
</dbReference>
<dbReference type="AlphaFoldDB" id="A0A699QEB8"/>
<keyword evidence="3 11" id="KW-0575">Peroxidase</keyword>
<evidence type="ECO:0000256" key="9">
    <source>
        <dbReference type="PIRSR" id="PIRSR600823-3"/>
    </source>
</evidence>
<dbReference type="PRINTS" id="PR00459">
    <property type="entry name" value="ASPEROXIDASE"/>
</dbReference>
<keyword evidence="5 9" id="KW-0479">Metal-binding</keyword>
<evidence type="ECO:0000256" key="2">
    <source>
        <dbReference type="ARBA" id="ARBA00006873"/>
    </source>
</evidence>
<accession>A0A699QEB8</accession>
<dbReference type="GO" id="GO:0140825">
    <property type="term" value="F:lactoperoxidase activity"/>
    <property type="evidence" value="ECO:0007669"/>
    <property type="project" value="UniProtKB-EC"/>
</dbReference>
<dbReference type="Gene3D" id="1.10.420.10">
    <property type="entry name" value="Peroxidase, domain 2"/>
    <property type="match status" value="1"/>
</dbReference>
<comment type="similarity">
    <text evidence="2">Belongs to the peroxidase family. Ascorbate peroxidase subfamily.</text>
</comment>
<evidence type="ECO:0000256" key="3">
    <source>
        <dbReference type="ARBA" id="ARBA00022559"/>
    </source>
</evidence>
<dbReference type="InterPro" id="IPR002207">
    <property type="entry name" value="Peroxidase_I"/>
</dbReference>
<evidence type="ECO:0000259" key="10">
    <source>
        <dbReference type="PROSITE" id="PS50873"/>
    </source>
</evidence>
<dbReference type="GO" id="GO:0020037">
    <property type="term" value="F:heme binding"/>
    <property type="evidence" value="ECO:0007669"/>
    <property type="project" value="InterPro"/>
</dbReference>
<evidence type="ECO:0000313" key="11">
    <source>
        <dbReference type="EMBL" id="GFC62388.1"/>
    </source>
</evidence>
<dbReference type="GO" id="GO:0006979">
    <property type="term" value="P:response to oxidative stress"/>
    <property type="evidence" value="ECO:0007669"/>
    <property type="project" value="InterPro"/>
</dbReference>
<evidence type="ECO:0000256" key="1">
    <source>
        <dbReference type="ARBA" id="ARBA00000189"/>
    </source>
</evidence>
<feature type="domain" description="Plant heme peroxidase family profile" evidence="10">
    <location>
        <begin position="1"/>
        <end position="52"/>
    </location>
</feature>
<feature type="binding site" evidence="8">
    <location>
        <position position="9"/>
    </location>
    <ligand>
        <name>substrate</name>
    </ligand>
</feature>
<keyword evidence="7 9" id="KW-0408">Iron</keyword>
<evidence type="ECO:0000256" key="8">
    <source>
        <dbReference type="PIRSR" id="PIRSR600823-2"/>
    </source>
</evidence>
<feature type="non-terminal residue" evidence="11">
    <location>
        <position position="1"/>
    </location>
</feature>
<sequence>TASVTNNLPHPEFKLDQLNSMFAKNGLSKTDMIALSGAHTLGFSHCSKFASR</sequence>
<feature type="binding site" evidence="9">
    <location>
        <position position="40"/>
    </location>
    <ligand>
        <name>Ca(2+)</name>
        <dbReference type="ChEBI" id="CHEBI:29108"/>
        <label>2</label>
    </ligand>
</feature>
<dbReference type="InterPro" id="IPR019793">
    <property type="entry name" value="Peroxidases_heam-ligand_BS"/>
</dbReference>
<reference evidence="11" key="1">
    <citation type="journal article" date="2019" name="Sci. Rep.">
        <title>Draft genome of Tanacetum cinerariifolium, the natural source of mosquito coil.</title>
        <authorList>
            <person name="Yamashiro T."/>
            <person name="Shiraishi A."/>
            <person name="Satake H."/>
            <person name="Nakayama K."/>
        </authorList>
    </citation>
    <scope>NUCLEOTIDE SEQUENCE</scope>
</reference>
<dbReference type="Pfam" id="PF00141">
    <property type="entry name" value="peroxidase"/>
    <property type="match status" value="1"/>
</dbReference>
<dbReference type="PANTHER" id="PTHR31517:SF87">
    <property type="entry name" value="PEROXIDASE"/>
    <property type="match status" value="1"/>
</dbReference>
<dbReference type="EMBL" id="BKCJ010993693">
    <property type="protein sequence ID" value="GFC62388.1"/>
    <property type="molecule type" value="Genomic_DNA"/>
</dbReference>
<dbReference type="InterPro" id="IPR002016">
    <property type="entry name" value="Haem_peroxidase"/>
</dbReference>
<protein>
    <submittedName>
        <fullName evidence="11">Peroxidase 16-like</fullName>
    </submittedName>
</protein>
<evidence type="ECO:0000256" key="4">
    <source>
        <dbReference type="ARBA" id="ARBA00022617"/>
    </source>
</evidence>
<evidence type="ECO:0000256" key="7">
    <source>
        <dbReference type="ARBA" id="ARBA00023004"/>
    </source>
</evidence>
<organism evidence="11">
    <name type="scientific">Tanacetum cinerariifolium</name>
    <name type="common">Dalmatian daisy</name>
    <name type="synonym">Chrysanthemum cinerariifolium</name>
    <dbReference type="NCBI Taxonomy" id="118510"/>
    <lineage>
        <taxon>Eukaryota</taxon>
        <taxon>Viridiplantae</taxon>
        <taxon>Streptophyta</taxon>
        <taxon>Embryophyta</taxon>
        <taxon>Tracheophyta</taxon>
        <taxon>Spermatophyta</taxon>
        <taxon>Magnoliopsida</taxon>
        <taxon>eudicotyledons</taxon>
        <taxon>Gunneridae</taxon>
        <taxon>Pentapetalae</taxon>
        <taxon>asterids</taxon>
        <taxon>campanulids</taxon>
        <taxon>Asterales</taxon>
        <taxon>Asteraceae</taxon>
        <taxon>Asteroideae</taxon>
        <taxon>Anthemideae</taxon>
        <taxon>Anthemidinae</taxon>
        <taxon>Tanacetum</taxon>
    </lineage>
</organism>
<keyword evidence="9" id="KW-0106">Calcium</keyword>
<dbReference type="PROSITE" id="PS00435">
    <property type="entry name" value="PEROXIDASE_1"/>
    <property type="match status" value="1"/>
</dbReference>
<proteinExistence type="inferred from homology"/>
<evidence type="ECO:0000256" key="6">
    <source>
        <dbReference type="ARBA" id="ARBA00023002"/>
    </source>
</evidence>
<name>A0A699QEB8_TANCI</name>
<comment type="caution">
    <text evidence="11">The sequence shown here is derived from an EMBL/GenBank/DDBJ whole genome shotgun (WGS) entry which is preliminary data.</text>
</comment>
<evidence type="ECO:0000256" key="5">
    <source>
        <dbReference type="ARBA" id="ARBA00022723"/>
    </source>
</evidence>
<gene>
    <name evidence="11" type="ORF">Tci_834358</name>
</gene>
<comment type="catalytic activity">
    <reaction evidence="1">
        <text>2 a phenolic donor + H2O2 = 2 a phenolic radical donor + 2 H2O</text>
        <dbReference type="Rhea" id="RHEA:56136"/>
        <dbReference type="ChEBI" id="CHEBI:15377"/>
        <dbReference type="ChEBI" id="CHEBI:16240"/>
        <dbReference type="ChEBI" id="CHEBI:139520"/>
        <dbReference type="ChEBI" id="CHEBI:139521"/>
        <dbReference type="EC" id="1.11.1.7"/>
    </reaction>
</comment>
<dbReference type="InterPro" id="IPR010255">
    <property type="entry name" value="Haem_peroxidase_sf"/>
</dbReference>